<evidence type="ECO:0000313" key="2">
    <source>
        <dbReference type="Proteomes" id="UP000075809"/>
    </source>
</evidence>
<accession>A0A151WU62</accession>
<organism evidence="1 2">
    <name type="scientific">Mycetomoellerius zeteki</name>
    <dbReference type="NCBI Taxonomy" id="64791"/>
    <lineage>
        <taxon>Eukaryota</taxon>
        <taxon>Metazoa</taxon>
        <taxon>Ecdysozoa</taxon>
        <taxon>Arthropoda</taxon>
        <taxon>Hexapoda</taxon>
        <taxon>Insecta</taxon>
        <taxon>Pterygota</taxon>
        <taxon>Neoptera</taxon>
        <taxon>Endopterygota</taxon>
        <taxon>Hymenoptera</taxon>
        <taxon>Apocrita</taxon>
        <taxon>Aculeata</taxon>
        <taxon>Formicoidea</taxon>
        <taxon>Formicidae</taxon>
        <taxon>Myrmicinae</taxon>
        <taxon>Mycetomoellerius</taxon>
    </lineage>
</organism>
<reference evidence="1 2" key="1">
    <citation type="submission" date="2015-09" db="EMBL/GenBank/DDBJ databases">
        <title>Trachymyrmex zeteki WGS genome.</title>
        <authorList>
            <person name="Nygaard S."/>
            <person name="Hu H."/>
            <person name="Boomsma J."/>
            <person name="Zhang G."/>
        </authorList>
    </citation>
    <scope>NUCLEOTIDE SEQUENCE [LARGE SCALE GENOMIC DNA]</scope>
    <source>
        <strain evidence="1">Tzet28-1</strain>
        <tissue evidence="1">Whole body</tissue>
    </source>
</reference>
<dbReference type="Proteomes" id="UP000075809">
    <property type="component" value="Unassembled WGS sequence"/>
</dbReference>
<dbReference type="AlphaFoldDB" id="A0A151WU62"/>
<keyword evidence="2" id="KW-1185">Reference proteome</keyword>
<evidence type="ECO:0000313" key="1">
    <source>
        <dbReference type="EMBL" id="KYQ51378.1"/>
    </source>
</evidence>
<feature type="non-terminal residue" evidence="1">
    <location>
        <position position="1"/>
    </location>
</feature>
<dbReference type="EMBL" id="KQ982745">
    <property type="protein sequence ID" value="KYQ51378.1"/>
    <property type="molecule type" value="Genomic_DNA"/>
</dbReference>
<gene>
    <name evidence="1" type="ORF">ALC60_09544</name>
</gene>
<proteinExistence type="predicted"/>
<sequence length="66" mass="7223">AWAVIKIATDEKKALKSHSIQYLPIIASSVYLASNIIADSVFHSAFPSLDGCMQFLYGPIMNPQNP</sequence>
<name>A0A151WU62_9HYME</name>
<protein>
    <submittedName>
        <fullName evidence="1">Uncharacterized protein</fullName>
    </submittedName>
</protein>